<dbReference type="eggNOG" id="COG0438">
    <property type="taxonomic scope" value="Bacteria"/>
</dbReference>
<dbReference type="HOGENOM" id="CLU_009583_0_3_7"/>
<protein>
    <recommendedName>
        <fullName evidence="5">Glycosyl transferase</fullName>
    </recommendedName>
</protein>
<dbReference type="KEGG" id="dps:DP2224"/>
<dbReference type="STRING" id="177439.DP2224"/>
<reference evidence="4" key="1">
    <citation type="journal article" date="2004" name="Environ. Microbiol.">
        <title>The genome of Desulfotalea psychrophila, a sulfate-reducing bacterium from permanently cold Arctic sediments.</title>
        <authorList>
            <person name="Rabus R."/>
            <person name="Ruepp A."/>
            <person name="Frickey T."/>
            <person name="Rattei T."/>
            <person name="Fartmann B."/>
            <person name="Stark M."/>
            <person name="Bauer M."/>
            <person name="Zibat A."/>
            <person name="Lombardot T."/>
            <person name="Becker I."/>
            <person name="Amann J."/>
            <person name="Gellner K."/>
            <person name="Teeling H."/>
            <person name="Leuschner W.D."/>
            <person name="Gloeckner F.-O."/>
            <person name="Lupas A.N."/>
            <person name="Amann R."/>
            <person name="Klenk H.-P."/>
        </authorList>
    </citation>
    <scope>NUCLEOTIDE SEQUENCE [LARGE SCALE GENOMIC DNA]</scope>
    <source>
        <strain evidence="4">DSM 12343 / LSv54</strain>
    </source>
</reference>
<dbReference type="SUPFAM" id="SSF53756">
    <property type="entry name" value="UDP-Glycosyltransferase/glycogen phosphorylase"/>
    <property type="match status" value="1"/>
</dbReference>
<dbReference type="InterPro" id="IPR028098">
    <property type="entry name" value="Glyco_trans_4-like_N"/>
</dbReference>
<evidence type="ECO:0008006" key="5">
    <source>
        <dbReference type="Google" id="ProtNLM"/>
    </source>
</evidence>
<feature type="domain" description="Glycosyl transferase family 1" evidence="1">
    <location>
        <begin position="205"/>
        <end position="357"/>
    </location>
</feature>
<evidence type="ECO:0000313" key="3">
    <source>
        <dbReference type="EMBL" id="CAG36953.1"/>
    </source>
</evidence>
<name>Q6AL22_DESPS</name>
<feature type="domain" description="Glycosyltransferase subfamily 4-like N-terminal" evidence="2">
    <location>
        <begin position="26"/>
        <end position="179"/>
    </location>
</feature>
<dbReference type="Pfam" id="PF13439">
    <property type="entry name" value="Glyco_transf_4"/>
    <property type="match status" value="1"/>
</dbReference>
<proteinExistence type="predicted"/>
<dbReference type="PANTHER" id="PTHR12526">
    <property type="entry name" value="GLYCOSYLTRANSFERASE"/>
    <property type="match status" value="1"/>
</dbReference>
<evidence type="ECO:0000259" key="1">
    <source>
        <dbReference type="Pfam" id="PF00534"/>
    </source>
</evidence>
<dbReference type="Gene3D" id="3.40.50.2000">
    <property type="entry name" value="Glycogen Phosphorylase B"/>
    <property type="match status" value="2"/>
</dbReference>
<dbReference type="EMBL" id="CR522870">
    <property type="protein sequence ID" value="CAG36953.1"/>
    <property type="molecule type" value="Genomic_DNA"/>
</dbReference>
<dbReference type="AlphaFoldDB" id="Q6AL22"/>
<dbReference type="InterPro" id="IPR001296">
    <property type="entry name" value="Glyco_trans_1"/>
</dbReference>
<evidence type="ECO:0000313" key="4">
    <source>
        <dbReference type="Proteomes" id="UP000000602"/>
    </source>
</evidence>
<dbReference type="Pfam" id="PF00534">
    <property type="entry name" value="Glycos_transf_1"/>
    <property type="match status" value="1"/>
</dbReference>
<organism evidence="3 4">
    <name type="scientific">Desulfotalea psychrophila (strain LSv54 / DSM 12343)</name>
    <dbReference type="NCBI Taxonomy" id="177439"/>
    <lineage>
        <taxon>Bacteria</taxon>
        <taxon>Pseudomonadati</taxon>
        <taxon>Thermodesulfobacteriota</taxon>
        <taxon>Desulfobulbia</taxon>
        <taxon>Desulfobulbales</taxon>
        <taxon>Desulfocapsaceae</taxon>
        <taxon>Desulfotalea</taxon>
    </lineage>
</organism>
<accession>Q6AL22</accession>
<dbReference type="Proteomes" id="UP000000602">
    <property type="component" value="Chromosome"/>
</dbReference>
<keyword evidence="4" id="KW-1185">Reference proteome</keyword>
<gene>
    <name evidence="3" type="ordered locus">DP2224</name>
</gene>
<dbReference type="CAZy" id="GT4">
    <property type="family name" value="Glycosyltransferase Family 4"/>
</dbReference>
<dbReference type="CDD" id="cd03819">
    <property type="entry name" value="GT4_WavL-like"/>
    <property type="match status" value="1"/>
</dbReference>
<dbReference type="GO" id="GO:0016757">
    <property type="term" value="F:glycosyltransferase activity"/>
    <property type="evidence" value="ECO:0007669"/>
    <property type="project" value="InterPro"/>
</dbReference>
<evidence type="ECO:0000259" key="2">
    <source>
        <dbReference type="Pfam" id="PF13439"/>
    </source>
</evidence>
<sequence>MCRTYYGEIVSKKLTIVQIVPEMEEGGVEGETFDLAVELARRGYRSIVISTGGRLVEGLLAAGVEHLSWPGIGSKNFSCLPNIARLRRLMLTEKVDVLHLRSRLPAWVGWLAWKSLPVVKRPAILTTFHGFHSVNCYSKIMTRGERVVAVSKSIKDHIIESYGTDPDKIDIIYGGVDTQQFSPEAVPEQRVLDLARAWGLVERGVPIIVLAGRMTRLKGQDVFIDALAKIKDLNFFAICIGDVPENSYTASLKEKIKSHGLASKVILAGHCKDMPAAFQLSDIVVSASSTHAEAFGKVTIEAMAMAKPVVATAHGGSLEIVQPGKTGWLVPPLDSEGMGQALKEALEDREERERRGALGRLRVEENFTVDVMYNKSIELYHAIVK</sequence>